<dbReference type="PANTHER" id="PTHR31739:SF25">
    <property type="entry name" value="(E,E)-GERANYLLINALOOL SYNTHASE"/>
    <property type="match status" value="1"/>
</dbReference>
<dbReference type="Pfam" id="PF03936">
    <property type="entry name" value="Terpene_synth_C"/>
    <property type="match status" value="1"/>
</dbReference>
<dbReference type="PANTHER" id="PTHR31739">
    <property type="entry name" value="ENT-COPALYL DIPHOSPHATE SYNTHASE, CHLOROPLASTIC"/>
    <property type="match status" value="1"/>
</dbReference>
<dbReference type="Gene3D" id="1.50.10.130">
    <property type="entry name" value="Terpene synthase, N-terminal domain"/>
    <property type="match status" value="1"/>
</dbReference>
<accession>A0A3G3IRG7</accession>
<sequence length="861" mass="100074">MESSLFSIETLVKKIKEEMFTKFDLYSFVSKSAYDTAWLAMIPSTQHCDHPMFKGCLDWILNNQKEEGFWGELDSNGVPTIDSLPATLACMVALKMWNVGDTNIKKGLAFVHENAEMHLREIQHNLPRWFAIVFPAMVELAQETGFDVADNLNGVLSHVFYKRQQILKMDGLVDNYHYRPLLSYLEALPSTSDIDRQVIVKQLSEDGSLFQSPSATAYAFVATKDRKCKEYLQSLVRRCPHGVPPMYPMDEEIVKLCLVNQILVLGLAEYFKEEIEDILSNVFRSYKKQGLQGTNLNFIPAKIYKDSLAFRLLRMHGYNVTPWSFCWFIHHEDILAHIENNSGYFMSAMFNVYRATDLTFSGEYELEEARSFSRKLLEKNMMLRNEEDDLVMITNFQTLVKHELHLPWIARMDHLDHRFWIEANNADSLWVAKASLYRLSCLHNDKLMKLAVENYKFRQSIYQNELEEVKRWSKDWCLSDMGFGREKTTYCYFAVAVSNNLPYDSIIRLIVAKSAILITVADDFFDMKGSLKELKYLTEAVQRCSPIFFNINTHFNAHQVTSSNFFINRWDGNGLRGHGKIIFDALEDLVSDIGNKHLHQQGSDITKNLKDIWRETFASWFVEATWSNNGYIPSMHEYLDIGAISIATHTIVLPASCFLNPKLPNHKLKCSQYETITKLLMVTTRLLNDVQSFQKEQLDGKTNLVLIHFKGYPQSEIEDSIAYVKEILEEKKRELLEHALMDDRFNDLPKLCKLLHLSCLKVFQMFFYSTNLFDSNTDLLHDIKKAIYIPPEYQIHKPLKPLLPLFPSKLEKKYSKTQSHLIRTFKYQSTRNFIGQHFTRTTSRVGYEKMVISPKFKLCFA</sequence>
<dbReference type="InterPro" id="IPR050148">
    <property type="entry name" value="Terpene_synthase-like"/>
</dbReference>
<dbReference type="InterPro" id="IPR001906">
    <property type="entry name" value="Terpene_synth_N"/>
</dbReference>
<evidence type="ECO:0000259" key="5">
    <source>
        <dbReference type="Pfam" id="PF01397"/>
    </source>
</evidence>
<protein>
    <submittedName>
        <fullName evidence="7">P(E)-nerolidol/(E,E)-geranyl linalool synthase</fullName>
    </submittedName>
</protein>
<dbReference type="SUPFAM" id="SSF48576">
    <property type="entry name" value="Terpenoid synthases"/>
    <property type="match status" value="1"/>
</dbReference>
<dbReference type="Gene3D" id="1.50.10.160">
    <property type="match status" value="1"/>
</dbReference>
<proteinExistence type="evidence at transcript level"/>
<dbReference type="SUPFAM" id="SSF48239">
    <property type="entry name" value="Terpenoid cyclases/Protein prenyltransferases"/>
    <property type="match status" value="2"/>
</dbReference>
<dbReference type="Gene3D" id="1.10.600.10">
    <property type="entry name" value="Farnesyl Diphosphate Synthase"/>
    <property type="match status" value="1"/>
</dbReference>
<dbReference type="GO" id="GO:0016102">
    <property type="term" value="P:diterpenoid biosynthetic process"/>
    <property type="evidence" value="ECO:0007669"/>
    <property type="project" value="TreeGrafter"/>
</dbReference>
<keyword evidence="3" id="KW-0460">Magnesium</keyword>
<evidence type="ECO:0000256" key="2">
    <source>
        <dbReference type="ARBA" id="ARBA00022723"/>
    </source>
</evidence>
<evidence type="ECO:0000259" key="6">
    <source>
        <dbReference type="Pfam" id="PF03936"/>
    </source>
</evidence>
<evidence type="ECO:0000256" key="3">
    <source>
        <dbReference type="ARBA" id="ARBA00022842"/>
    </source>
</evidence>
<dbReference type="InterPro" id="IPR005630">
    <property type="entry name" value="Terpene_synthase_metal-bd"/>
</dbReference>
<evidence type="ECO:0000256" key="1">
    <source>
        <dbReference type="ARBA" id="ARBA00001946"/>
    </source>
</evidence>
<dbReference type="InterPro" id="IPR036965">
    <property type="entry name" value="Terpene_synth_N_sf"/>
</dbReference>
<feature type="domain" description="Terpene synthase metal-binding" evidence="6">
    <location>
        <begin position="474"/>
        <end position="733"/>
    </location>
</feature>
<comment type="cofactor">
    <cofactor evidence="1">
        <name>Mg(2+)</name>
        <dbReference type="ChEBI" id="CHEBI:18420"/>
    </cofactor>
</comment>
<organism evidence="7">
    <name type="scientific">Camellia sinensis</name>
    <name type="common">Tea plant</name>
    <name type="synonym">Thea sinensis</name>
    <dbReference type="NCBI Taxonomy" id="4442"/>
    <lineage>
        <taxon>Eukaryota</taxon>
        <taxon>Viridiplantae</taxon>
        <taxon>Streptophyta</taxon>
        <taxon>Embryophyta</taxon>
        <taxon>Tracheophyta</taxon>
        <taxon>Spermatophyta</taxon>
        <taxon>Magnoliopsida</taxon>
        <taxon>eudicotyledons</taxon>
        <taxon>Gunneridae</taxon>
        <taxon>Pentapetalae</taxon>
        <taxon>asterids</taxon>
        <taxon>Ericales</taxon>
        <taxon>Theaceae</taxon>
        <taxon>Camellia</taxon>
    </lineage>
</organism>
<keyword evidence="4" id="KW-0456">Lyase</keyword>
<dbReference type="FunFam" id="1.50.10.130:FF:000002">
    <property type="entry name" value="Ent-copalyl diphosphate synthase, chloroplastic"/>
    <property type="match status" value="1"/>
</dbReference>
<dbReference type="AlphaFoldDB" id="A0A3G3IRG7"/>
<dbReference type="SFLD" id="SFLDG01014">
    <property type="entry name" value="Terpene_Cyclase_Like_1_N-term"/>
    <property type="match status" value="1"/>
</dbReference>
<evidence type="ECO:0000313" key="7">
    <source>
        <dbReference type="EMBL" id="AYQ58362.1"/>
    </source>
</evidence>
<dbReference type="GO" id="GO:0000287">
    <property type="term" value="F:magnesium ion binding"/>
    <property type="evidence" value="ECO:0007669"/>
    <property type="project" value="InterPro"/>
</dbReference>
<keyword evidence="2" id="KW-0479">Metal-binding</keyword>
<reference evidence="7" key="1">
    <citation type="submission" date="2018-03" db="EMBL/GenBank/DDBJ databases">
        <authorList>
            <person name="Hu C."/>
            <person name="Li D."/>
            <person name="G Y."/>
            <person name="Lu J."/>
        </authorList>
    </citation>
    <scope>NUCLEOTIDE SEQUENCE</scope>
</reference>
<dbReference type="InterPro" id="IPR008930">
    <property type="entry name" value="Terpenoid_cyclase/PrenylTrfase"/>
</dbReference>
<dbReference type="FunFam" id="1.10.600.10:FF:000036">
    <property type="entry name" value="cis-abienol synthase, chloroplastic"/>
    <property type="match status" value="1"/>
</dbReference>
<reference evidence="7" key="2">
    <citation type="submission" date="2018-11" db="EMBL/GenBank/DDBJ databases">
        <title>Biosynthesis and transformation of volatiles in plucked tea leaves during bruising and withering treatment.</title>
        <authorList>
            <person name="Hu C.J."/>
            <person name="Li D."/>
            <person name="G Y."/>
            <person name="Lu J.L."/>
        </authorList>
    </citation>
    <scope>NUCLEOTIDE SEQUENCE</scope>
</reference>
<evidence type="ECO:0000256" key="4">
    <source>
        <dbReference type="ARBA" id="ARBA00023239"/>
    </source>
</evidence>
<name>A0A3G3IRG7_CAMSI</name>
<dbReference type="InterPro" id="IPR008949">
    <property type="entry name" value="Isoprenoid_synthase_dom_sf"/>
</dbReference>
<feature type="domain" description="Terpene synthase N-terminal" evidence="5">
    <location>
        <begin position="204"/>
        <end position="404"/>
    </location>
</feature>
<dbReference type="Pfam" id="PF01397">
    <property type="entry name" value="Terpene_synth"/>
    <property type="match status" value="1"/>
</dbReference>
<dbReference type="GO" id="GO:0010333">
    <property type="term" value="F:terpene synthase activity"/>
    <property type="evidence" value="ECO:0007669"/>
    <property type="project" value="InterPro"/>
</dbReference>
<dbReference type="EMBL" id="MH125265">
    <property type="protein sequence ID" value="AYQ58362.1"/>
    <property type="molecule type" value="mRNA"/>
</dbReference>